<evidence type="ECO:0000256" key="1">
    <source>
        <dbReference type="SAM" id="MobiDB-lite"/>
    </source>
</evidence>
<dbReference type="Proteomes" id="UP001432011">
    <property type="component" value="Chromosome"/>
</dbReference>
<evidence type="ECO:0000313" key="4">
    <source>
        <dbReference type="Proteomes" id="UP001432011"/>
    </source>
</evidence>
<protein>
    <submittedName>
        <fullName evidence="3">Transposase</fullName>
    </submittedName>
</protein>
<evidence type="ECO:0000313" key="3">
    <source>
        <dbReference type="EMBL" id="WUP76189.1"/>
    </source>
</evidence>
<feature type="region of interest" description="Disordered" evidence="1">
    <location>
        <begin position="132"/>
        <end position="185"/>
    </location>
</feature>
<dbReference type="Gene3D" id="3.30.420.10">
    <property type="entry name" value="Ribonuclease H-like superfamily/Ribonuclease H"/>
    <property type="match status" value="1"/>
</dbReference>
<gene>
    <name evidence="3" type="ORF">OG913_03985</name>
</gene>
<dbReference type="InterPro" id="IPR038717">
    <property type="entry name" value="Tc1-like_DDE_dom"/>
</dbReference>
<dbReference type="Pfam" id="PF13358">
    <property type="entry name" value="DDE_3"/>
    <property type="match status" value="1"/>
</dbReference>
<name>A0ABZ1SV12_9ACTN</name>
<feature type="domain" description="Tc1-like transposase DDE" evidence="2">
    <location>
        <begin position="24"/>
        <end position="106"/>
    </location>
</feature>
<dbReference type="EMBL" id="CP108085">
    <property type="protein sequence ID" value="WUP76189.1"/>
    <property type="molecule type" value="Genomic_DNA"/>
</dbReference>
<dbReference type="InterPro" id="IPR036397">
    <property type="entry name" value="RNaseH_sf"/>
</dbReference>
<reference evidence="3" key="1">
    <citation type="submission" date="2022-10" db="EMBL/GenBank/DDBJ databases">
        <title>The complete genomes of actinobacterial strains from the NBC collection.</title>
        <authorList>
            <person name="Joergensen T.S."/>
            <person name="Alvarez Arevalo M."/>
            <person name="Sterndorff E.B."/>
            <person name="Faurdal D."/>
            <person name="Vuksanovic O."/>
            <person name="Mourched A.-S."/>
            <person name="Charusanti P."/>
            <person name="Shaw S."/>
            <person name="Blin K."/>
            <person name="Weber T."/>
        </authorList>
    </citation>
    <scope>NUCLEOTIDE SEQUENCE</scope>
    <source>
        <strain evidence="3">NBC_00254</strain>
    </source>
</reference>
<keyword evidence="4" id="KW-1185">Reference proteome</keyword>
<evidence type="ECO:0000259" key="2">
    <source>
        <dbReference type="Pfam" id="PF13358"/>
    </source>
</evidence>
<sequence>MPATNRRTHGIRHFHGCYSLGDDLLRGITRARKGGEHALAALKSIRSARPDGTPIYVILDNLPADKTPAIRAWATKNKVELCLTPPYASWANPIETQFGPLRNFVMGNSNHPNHTVLARKLQAYLRWRTAHRHPDVPAAQRRERARIRSEKQHLRVPSARPPQPRGPGRTASGGQATRRATHVRAGGCSWWREGRAFPRRSFTRTPGVQAPKVEHVAASITRAGPGISHFSCRERFR</sequence>
<organism evidence="3 4">
    <name type="scientific">Microbispora hainanensis</name>
    <dbReference type="NCBI Taxonomy" id="568844"/>
    <lineage>
        <taxon>Bacteria</taxon>
        <taxon>Bacillati</taxon>
        <taxon>Actinomycetota</taxon>
        <taxon>Actinomycetes</taxon>
        <taxon>Streptosporangiales</taxon>
        <taxon>Streptosporangiaceae</taxon>
        <taxon>Microbispora</taxon>
    </lineage>
</organism>
<proteinExistence type="predicted"/>
<feature type="compositionally biased region" description="Basic and acidic residues" evidence="1">
    <location>
        <begin position="132"/>
        <end position="153"/>
    </location>
</feature>
<accession>A0ABZ1SV12</accession>